<keyword evidence="1" id="KW-0521">NADP</keyword>
<dbReference type="STRING" id="50429.A0A2B4SJX0"/>
<evidence type="ECO:0000259" key="3">
    <source>
        <dbReference type="SMART" id="SM00829"/>
    </source>
</evidence>
<keyword evidence="5" id="KW-1185">Reference proteome</keyword>
<sequence length="332" mass="35234">MKAVLYKTGGAENLYLGTAPKPTADKTQVLIRVEYTALNRADTLQRRGLYPSPPLPRGQPDILGLEVSGVIEEVGGECAGKWKKGDKVMALLPGGGYAEYVAVEEVLVMPAPDSLKLSDAAAIPEAWLTAYQLLHFLGRVESGDVVLIHAGGSGVGTALVQLSLVAGAQPYVTAGSEEKIKMAESLGAKGGFNYKTGDFSGWIESVTEGKGANVILDCVGSSFWEKNIKVLAVDGRWVLYGTLGGGNVEGNLLGGLLGKRGSLIATTLKHRSLEYKAKLVRAFTENSVPLFATGKLKTIVDSVLPMDQIQQAHEKMESNKNIGKIVVQIAKP</sequence>
<dbReference type="AlphaFoldDB" id="A0A2B4SJX0"/>
<dbReference type="InterPro" id="IPR013154">
    <property type="entry name" value="ADH-like_N"/>
</dbReference>
<dbReference type="SUPFAM" id="SSF50129">
    <property type="entry name" value="GroES-like"/>
    <property type="match status" value="1"/>
</dbReference>
<accession>A0A2B4SJX0</accession>
<dbReference type="InterPro" id="IPR020843">
    <property type="entry name" value="ER"/>
</dbReference>
<comment type="caution">
    <text evidence="4">The sequence shown here is derived from an EMBL/GenBank/DDBJ whole genome shotgun (WGS) entry which is preliminary data.</text>
</comment>
<dbReference type="SUPFAM" id="SSF51735">
    <property type="entry name" value="NAD(P)-binding Rossmann-fold domains"/>
    <property type="match status" value="1"/>
</dbReference>
<name>A0A2B4SJX0_STYPI</name>
<dbReference type="OrthoDB" id="3509362at2759"/>
<dbReference type="Gene3D" id="3.90.180.10">
    <property type="entry name" value="Medium-chain alcohol dehydrogenases, catalytic domain"/>
    <property type="match status" value="1"/>
</dbReference>
<dbReference type="GO" id="GO:0003960">
    <property type="term" value="F:quinone reductase (NADPH) activity"/>
    <property type="evidence" value="ECO:0007669"/>
    <property type="project" value="TreeGrafter"/>
</dbReference>
<dbReference type="NCBIfam" id="TIGR02824">
    <property type="entry name" value="quinone_pig3"/>
    <property type="match status" value="1"/>
</dbReference>
<evidence type="ECO:0000313" key="5">
    <source>
        <dbReference type="Proteomes" id="UP000225706"/>
    </source>
</evidence>
<reference evidence="5" key="1">
    <citation type="journal article" date="2017" name="bioRxiv">
        <title>Comparative analysis of the genomes of Stylophora pistillata and Acropora digitifera provides evidence for extensive differences between species of corals.</title>
        <authorList>
            <person name="Voolstra C.R."/>
            <person name="Li Y."/>
            <person name="Liew Y.J."/>
            <person name="Baumgarten S."/>
            <person name="Zoccola D."/>
            <person name="Flot J.-F."/>
            <person name="Tambutte S."/>
            <person name="Allemand D."/>
            <person name="Aranda M."/>
        </authorList>
    </citation>
    <scope>NUCLEOTIDE SEQUENCE [LARGE SCALE GENOMIC DNA]</scope>
</reference>
<dbReference type="PANTHER" id="PTHR48106:SF18">
    <property type="entry name" value="QUINONE OXIDOREDUCTASE PIG3"/>
    <property type="match status" value="1"/>
</dbReference>
<dbReference type="EMBL" id="LSMT01000077">
    <property type="protein sequence ID" value="PFX28782.1"/>
    <property type="molecule type" value="Genomic_DNA"/>
</dbReference>
<dbReference type="InterPro" id="IPR014189">
    <property type="entry name" value="Quinone_OxRdtase_PIG3"/>
</dbReference>
<dbReference type="Pfam" id="PF00107">
    <property type="entry name" value="ADH_zinc_N"/>
    <property type="match status" value="1"/>
</dbReference>
<evidence type="ECO:0000256" key="1">
    <source>
        <dbReference type="ARBA" id="ARBA00022857"/>
    </source>
</evidence>
<gene>
    <name evidence="4" type="primary">TP53I3</name>
    <name evidence="4" type="ORF">AWC38_SpisGene6527</name>
</gene>
<dbReference type="SMART" id="SM00829">
    <property type="entry name" value="PKS_ER"/>
    <property type="match status" value="1"/>
</dbReference>
<evidence type="ECO:0000313" key="4">
    <source>
        <dbReference type="EMBL" id="PFX28782.1"/>
    </source>
</evidence>
<dbReference type="InterPro" id="IPR013149">
    <property type="entry name" value="ADH-like_C"/>
</dbReference>
<dbReference type="InterPro" id="IPR011032">
    <property type="entry name" value="GroES-like_sf"/>
</dbReference>
<dbReference type="Proteomes" id="UP000225706">
    <property type="component" value="Unassembled WGS sequence"/>
</dbReference>
<dbReference type="InterPro" id="IPR036291">
    <property type="entry name" value="NAD(P)-bd_dom_sf"/>
</dbReference>
<dbReference type="PANTHER" id="PTHR48106">
    <property type="entry name" value="QUINONE OXIDOREDUCTASE PIG3-RELATED"/>
    <property type="match status" value="1"/>
</dbReference>
<dbReference type="CDD" id="cd05276">
    <property type="entry name" value="p53_inducible_oxidoreductase"/>
    <property type="match status" value="1"/>
</dbReference>
<dbReference type="GO" id="GO:0048038">
    <property type="term" value="F:quinone binding"/>
    <property type="evidence" value="ECO:0007669"/>
    <property type="project" value="TreeGrafter"/>
</dbReference>
<dbReference type="Gene3D" id="3.40.50.720">
    <property type="entry name" value="NAD(P)-binding Rossmann-like Domain"/>
    <property type="match status" value="1"/>
</dbReference>
<dbReference type="GO" id="GO:0070402">
    <property type="term" value="F:NADPH binding"/>
    <property type="evidence" value="ECO:0007669"/>
    <property type="project" value="TreeGrafter"/>
</dbReference>
<evidence type="ECO:0000256" key="2">
    <source>
        <dbReference type="ARBA" id="ARBA00023002"/>
    </source>
</evidence>
<protein>
    <submittedName>
        <fullName evidence="4">Quinone oxidoreductase PIG3</fullName>
    </submittedName>
</protein>
<feature type="domain" description="Enoyl reductase (ER)" evidence="3">
    <location>
        <begin position="9"/>
        <end position="327"/>
    </location>
</feature>
<dbReference type="Pfam" id="PF08240">
    <property type="entry name" value="ADH_N"/>
    <property type="match status" value="1"/>
</dbReference>
<keyword evidence="2" id="KW-0560">Oxidoreductase</keyword>
<proteinExistence type="predicted"/>
<organism evidence="4 5">
    <name type="scientific">Stylophora pistillata</name>
    <name type="common">Smooth cauliflower coral</name>
    <dbReference type="NCBI Taxonomy" id="50429"/>
    <lineage>
        <taxon>Eukaryota</taxon>
        <taxon>Metazoa</taxon>
        <taxon>Cnidaria</taxon>
        <taxon>Anthozoa</taxon>
        <taxon>Hexacorallia</taxon>
        <taxon>Scleractinia</taxon>
        <taxon>Astrocoeniina</taxon>
        <taxon>Pocilloporidae</taxon>
        <taxon>Stylophora</taxon>
    </lineage>
</organism>